<keyword evidence="5" id="KW-1185">Reference proteome</keyword>
<proteinExistence type="predicted"/>
<evidence type="ECO:0000259" key="3">
    <source>
        <dbReference type="PROSITE" id="PS50041"/>
    </source>
</evidence>
<dbReference type="PROSITE" id="PS50041">
    <property type="entry name" value="C_TYPE_LECTIN_2"/>
    <property type="match status" value="1"/>
</dbReference>
<dbReference type="SMART" id="SM00034">
    <property type="entry name" value="CLECT"/>
    <property type="match status" value="1"/>
</dbReference>
<keyword evidence="2" id="KW-0812">Transmembrane</keyword>
<dbReference type="InterPro" id="IPR016187">
    <property type="entry name" value="CTDL_fold"/>
</dbReference>
<keyword evidence="1" id="KW-1015">Disulfide bond</keyword>
<dbReference type="InterPro" id="IPR016186">
    <property type="entry name" value="C-type_lectin-like/link_sf"/>
</dbReference>
<evidence type="ECO:0000256" key="1">
    <source>
        <dbReference type="ARBA" id="ARBA00023157"/>
    </source>
</evidence>
<dbReference type="InterPro" id="IPR018378">
    <property type="entry name" value="C-type_lectin_CS"/>
</dbReference>
<dbReference type="AlphaFoldDB" id="A0AAV7BP41"/>
<keyword evidence="2" id="KW-1133">Transmembrane helix</keyword>
<evidence type="ECO:0000313" key="5">
    <source>
        <dbReference type="Proteomes" id="UP000824782"/>
    </source>
</evidence>
<reference evidence="4" key="1">
    <citation type="thesis" date="2020" institute="ProQuest LLC" country="789 East Eisenhower Parkway, Ann Arbor, MI, USA">
        <title>Comparative Genomics and Chromosome Evolution.</title>
        <authorList>
            <person name="Mudd A.B."/>
        </authorList>
    </citation>
    <scope>NUCLEOTIDE SEQUENCE</scope>
    <source>
        <strain evidence="4">237g6f4</strain>
        <tissue evidence="4">Blood</tissue>
    </source>
</reference>
<protein>
    <recommendedName>
        <fullName evidence="3">C-type lectin domain-containing protein</fullName>
    </recommendedName>
</protein>
<feature type="domain" description="C-type lectin" evidence="3">
    <location>
        <begin position="96"/>
        <end position="210"/>
    </location>
</feature>
<dbReference type="PANTHER" id="PTHR22803">
    <property type="entry name" value="MANNOSE, PHOSPHOLIPASE, LECTIN RECEPTOR RELATED"/>
    <property type="match status" value="1"/>
</dbReference>
<organism evidence="4 5">
    <name type="scientific">Engystomops pustulosus</name>
    <name type="common">Tungara frog</name>
    <name type="synonym">Physalaemus pustulosus</name>
    <dbReference type="NCBI Taxonomy" id="76066"/>
    <lineage>
        <taxon>Eukaryota</taxon>
        <taxon>Metazoa</taxon>
        <taxon>Chordata</taxon>
        <taxon>Craniata</taxon>
        <taxon>Vertebrata</taxon>
        <taxon>Euteleostomi</taxon>
        <taxon>Amphibia</taxon>
        <taxon>Batrachia</taxon>
        <taxon>Anura</taxon>
        <taxon>Neobatrachia</taxon>
        <taxon>Hyloidea</taxon>
        <taxon>Leptodactylidae</taxon>
        <taxon>Leiuperinae</taxon>
        <taxon>Engystomops</taxon>
    </lineage>
</organism>
<sequence length="215" mass="24798">MDIQDCTMRREDTIEEMYVNMNDFNRKGGSTRSKKKEMLFPKKTAAALIFLGIMLFIWVVIASLLLKYYLALTQEVSCWKNQEINCITCPSGWKPIGFFCYHISNDSLTWEGARNKCVRKGATLLQHKTTEEMDALNSTLMSGRYWIGLRRDADPKKFIWLDGSILSESLSDRWKKNEPNNMGGKENCVESVYGIWNDQSCTDALKYICKKGCCY</sequence>
<dbReference type="Gene3D" id="3.10.100.10">
    <property type="entry name" value="Mannose-Binding Protein A, subunit A"/>
    <property type="match status" value="1"/>
</dbReference>
<dbReference type="InterPro" id="IPR050111">
    <property type="entry name" value="C-type_lectin/snaclec_domain"/>
</dbReference>
<dbReference type="InterPro" id="IPR001304">
    <property type="entry name" value="C-type_lectin-like"/>
</dbReference>
<dbReference type="Proteomes" id="UP000824782">
    <property type="component" value="Unassembled WGS sequence"/>
</dbReference>
<evidence type="ECO:0000313" key="4">
    <source>
        <dbReference type="EMBL" id="KAG8574384.1"/>
    </source>
</evidence>
<evidence type="ECO:0000256" key="2">
    <source>
        <dbReference type="SAM" id="Phobius"/>
    </source>
</evidence>
<name>A0AAV7BP41_ENGPU</name>
<comment type="caution">
    <text evidence="4">The sequence shown here is derived from an EMBL/GenBank/DDBJ whole genome shotgun (WGS) entry which is preliminary data.</text>
</comment>
<keyword evidence="2" id="KW-0472">Membrane</keyword>
<dbReference type="Pfam" id="PF00059">
    <property type="entry name" value="Lectin_C"/>
    <property type="match status" value="1"/>
</dbReference>
<dbReference type="PROSITE" id="PS00615">
    <property type="entry name" value="C_TYPE_LECTIN_1"/>
    <property type="match status" value="1"/>
</dbReference>
<dbReference type="SUPFAM" id="SSF56436">
    <property type="entry name" value="C-type lectin-like"/>
    <property type="match status" value="1"/>
</dbReference>
<feature type="transmembrane region" description="Helical" evidence="2">
    <location>
        <begin position="45"/>
        <end position="70"/>
    </location>
</feature>
<dbReference type="EMBL" id="WNYA01000004">
    <property type="protein sequence ID" value="KAG8574384.1"/>
    <property type="molecule type" value="Genomic_DNA"/>
</dbReference>
<accession>A0AAV7BP41</accession>
<gene>
    <name evidence="4" type="ORF">GDO81_009156</name>
</gene>